<feature type="non-terminal residue" evidence="2">
    <location>
        <position position="1"/>
    </location>
</feature>
<reference evidence="2" key="1">
    <citation type="journal article" date="2016" name="Gigascience">
        <title>De novo construction of an expanded transcriptome assembly for the western tarnished plant bug, Lygus hesperus.</title>
        <authorList>
            <person name="Tassone E.E."/>
            <person name="Geib S.M."/>
            <person name="Hall B."/>
            <person name="Fabrick J.A."/>
            <person name="Brent C.S."/>
            <person name="Hull J.J."/>
        </authorList>
    </citation>
    <scope>NUCLEOTIDE SEQUENCE</scope>
</reference>
<dbReference type="Pfam" id="PF03652">
    <property type="entry name" value="RuvX"/>
    <property type="match status" value="1"/>
</dbReference>
<dbReference type="GO" id="GO:0006364">
    <property type="term" value="P:rRNA processing"/>
    <property type="evidence" value="ECO:0007669"/>
    <property type="project" value="InterPro"/>
</dbReference>
<evidence type="ECO:0000313" key="1">
    <source>
        <dbReference type="EMBL" id="JAQ07508.1"/>
    </source>
</evidence>
<protein>
    <submittedName>
        <fullName evidence="2">Putative Holliday junction resolvase</fullName>
    </submittedName>
</protein>
<evidence type="ECO:0000313" key="2">
    <source>
        <dbReference type="EMBL" id="JAQ18347.1"/>
    </source>
</evidence>
<accession>A0A146MHC8</accession>
<dbReference type="InterPro" id="IPR037027">
    <property type="entry name" value="YqgF/RNaseH-like_dom_sf"/>
</dbReference>
<sequence>AHMRVCVGGHDAHTHTQLNPCMDATALLHRLALLRQQAIQQSKPVPAILGIDLGEYNVGLAVTDRTWTTTIPIHTIQRSKVPGGITLWQQLFETAEEKDVRAVVFGVPPAHTQGYRVVQSCIRSLQLQPQLPLLQRVQPFIFYEPETRSTKRAWKLAQELRNTHPCVPIDS</sequence>
<dbReference type="EMBL" id="GDHC01011121">
    <property type="protein sequence ID" value="JAQ07508.1"/>
    <property type="molecule type" value="Transcribed_RNA"/>
</dbReference>
<dbReference type="AlphaFoldDB" id="A0A146MHC8"/>
<proteinExistence type="predicted"/>
<gene>
    <name evidence="2" type="primary">RC1_1518_0</name>
    <name evidence="1" type="synonym">RC1_1518_1</name>
    <name evidence="2" type="ORF">g.13619</name>
    <name evidence="1" type="ORF">g.13622</name>
</gene>
<dbReference type="InterPro" id="IPR012337">
    <property type="entry name" value="RNaseH-like_sf"/>
</dbReference>
<organism evidence="2">
    <name type="scientific">Lygus hesperus</name>
    <name type="common">Western plant bug</name>
    <dbReference type="NCBI Taxonomy" id="30085"/>
    <lineage>
        <taxon>Eukaryota</taxon>
        <taxon>Metazoa</taxon>
        <taxon>Ecdysozoa</taxon>
        <taxon>Arthropoda</taxon>
        <taxon>Hexapoda</taxon>
        <taxon>Insecta</taxon>
        <taxon>Pterygota</taxon>
        <taxon>Neoptera</taxon>
        <taxon>Paraneoptera</taxon>
        <taxon>Hemiptera</taxon>
        <taxon>Heteroptera</taxon>
        <taxon>Panheteroptera</taxon>
        <taxon>Cimicomorpha</taxon>
        <taxon>Miridae</taxon>
        <taxon>Mirini</taxon>
        <taxon>Lygus</taxon>
    </lineage>
</organism>
<dbReference type="Gene3D" id="3.30.420.140">
    <property type="entry name" value="YqgF/RNase H-like domain"/>
    <property type="match status" value="1"/>
</dbReference>
<dbReference type="EMBL" id="GDHC01000282">
    <property type="protein sequence ID" value="JAQ18347.1"/>
    <property type="molecule type" value="Transcribed_RNA"/>
</dbReference>
<dbReference type="SUPFAM" id="SSF53098">
    <property type="entry name" value="Ribonuclease H-like"/>
    <property type="match status" value="1"/>
</dbReference>
<dbReference type="InterPro" id="IPR005227">
    <property type="entry name" value="YqgF"/>
</dbReference>
<name>A0A146MHC8_LYGHE</name>